<feature type="signal peptide" evidence="1">
    <location>
        <begin position="1"/>
        <end position="19"/>
    </location>
</feature>
<dbReference type="EMBL" id="GANP01014757">
    <property type="protein sequence ID" value="JAB69711.1"/>
    <property type="molecule type" value="mRNA"/>
</dbReference>
<name>V5IBV9_IXORI</name>
<protein>
    <submittedName>
        <fullName evidence="3">Putative secreted protein</fullName>
    </submittedName>
</protein>
<dbReference type="SMART" id="SM00131">
    <property type="entry name" value="KU"/>
    <property type="match status" value="1"/>
</dbReference>
<dbReference type="SUPFAM" id="SSF57362">
    <property type="entry name" value="BPTI-like"/>
    <property type="match status" value="1"/>
</dbReference>
<reference evidence="3" key="1">
    <citation type="journal article" date="2015" name="Sci. Rep.">
        <title>Tissue- and time-dependent transcription in Ixodes ricinus salivary glands and midguts when blood feeding on the vertebrate host.</title>
        <authorList>
            <person name="Kotsyfakis M."/>
            <person name="Schwarz A."/>
            <person name="Erhart J."/>
            <person name="Ribeiro J.M."/>
        </authorList>
    </citation>
    <scope>NUCLEOTIDE SEQUENCE</scope>
    <source>
        <tissue evidence="3">Salivary gland and midgut</tissue>
    </source>
</reference>
<evidence type="ECO:0000256" key="1">
    <source>
        <dbReference type="SAM" id="SignalP"/>
    </source>
</evidence>
<sequence length="92" mass="10091">MKAFIAALCFLVALSCVIAKLSEKECRRPFPVPICEHGFSRIIYSFVDSTDQCESYTGCGTGTNIFNSSEECARGCPYGRHLPSGNRMKGTN</sequence>
<accession>V5IBV9</accession>
<feature type="domain" description="BPTI/Kunitz inhibitor" evidence="2">
    <location>
        <begin position="24"/>
        <end position="77"/>
    </location>
</feature>
<dbReference type="Pfam" id="PF00014">
    <property type="entry name" value="Kunitz_BPTI"/>
    <property type="match status" value="1"/>
</dbReference>
<dbReference type="InterPro" id="IPR002223">
    <property type="entry name" value="Kunitz_BPTI"/>
</dbReference>
<organism evidence="3">
    <name type="scientific">Ixodes ricinus</name>
    <name type="common">Common tick</name>
    <name type="synonym">Acarus ricinus</name>
    <dbReference type="NCBI Taxonomy" id="34613"/>
    <lineage>
        <taxon>Eukaryota</taxon>
        <taxon>Metazoa</taxon>
        <taxon>Ecdysozoa</taxon>
        <taxon>Arthropoda</taxon>
        <taxon>Chelicerata</taxon>
        <taxon>Arachnida</taxon>
        <taxon>Acari</taxon>
        <taxon>Parasitiformes</taxon>
        <taxon>Ixodida</taxon>
        <taxon>Ixodoidea</taxon>
        <taxon>Ixodidae</taxon>
        <taxon>Ixodinae</taxon>
        <taxon>Ixodes</taxon>
    </lineage>
</organism>
<keyword evidence="1" id="KW-0732">Signal</keyword>
<dbReference type="Gene3D" id="4.10.410.10">
    <property type="entry name" value="Pancreatic trypsin inhibitor Kunitz domain"/>
    <property type="match status" value="1"/>
</dbReference>
<feature type="chain" id="PRO_5004736964" evidence="1">
    <location>
        <begin position="20"/>
        <end position="92"/>
    </location>
</feature>
<dbReference type="InterPro" id="IPR036880">
    <property type="entry name" value="Kunitz_BPTI_sf"/>
</dbReference>
<dbReference type="PROSITE" id="PS51257">
    <property type="entry name" value="PROKAR_LIPOPROTEIN"/>
    <property type="match status" value="1"/>
</dbReference>
<evidence type="ECO:0000313" key="3">
    <source>
        <dbReference type="EMBL" id="JAB69711.1"/>
    </source>
</evidence>
<evidence type="ECO:0000259" key="2">
    <source>
        <dbReference type="SMART" id="SM00131"/>
    </source>
</evidence>
<proteinExistence type="evidence at transcript level"/>
<dbReference type="AlphaFoldDB" id="V5IBV9"/>
<dbReference type="GO" id="GO:0004867">
    <property type="term" value="F:serine-type endopeptidase inhibitor activity"/>
    <property type="evidence" value="ECO:0007669"/>
    <property type="project" value="InterPro"/>
</dbReference>